<evidence type="ECO:0000313" key="2">
    <source>
        <dbReference type="Proteomes" id="UP001230649"/>
    </source>
</evidence>
<keyword evidence="2" id="KW-1185">Reference proteome</keyword>
<evidence type="ECO:0000313" key="1">
    <source>
        <dbReference type="EMBL" id="KAJ9106778.1"/>
    </source>
</evidence>
<protein>
    <submittedName>
        <fullName evidence="1">Uncharacterized protein</fullName>
    </submittedName>
</protein>
<sequence length="372" mass="40257">MTAYPAITVNEAMNLLDDRRVKSVRPLIPPQILQEELPLSLKGAATVLEGRRQVENVITGNDDRLLVVVGPCSIHDPAQAIEYAKLLKTYADEAKDDLLILMRVYFEKPRTTRLIPQLCCITGTFEINRGLKIGRQLLLDLTEMGLPTACEFLDTISPQFTAELTSWGAIGARTTESQVHRELASALSCAVGFKNGTDGSIDIAVDAMKAAAHGHTFLSVTKQGLSAIVETEGNPFTHVILRGSSKGPNYAAEHVKACADKLSKAGLAPRLMIDCSHGNSSKQHIKQMEVGKSIREQLEGSETAANIMGVMIESHLNEGKQSMPAEGPSGLKYGVSITDACLAWEGQTTSLLDDLRAGVQARRANIKATRQQ</sequence>
<proteinExistence type="predicted"/>
<dbReference type="EMBL" id="JASBWS010000041">
    <property type="protein sequence ID" value="KAJ9106778.1"/>
    <property type="molecule type" value="Genomic_DNA"/>
</dbReference>
<comment type="caution">
    <text evidence="1">The sequence shown here is derived from an EMBL/GenBank/DDBJ whole genome shotgun (WGS) entry which is preliminary data.</text>
</comment>
<gene>
    <name evidence="1" type="ORF">QFC20_003962</name>
</gene>
<dbReference type="Proteomes" id="UP001230649">
    <property type="component" value="Unassembled WGS sequence"/>
</dbReference>
<accession>A0ACC2W4X2</accession>
<organism evidence="1 2">
    <name type="scientific">Naganishia adeliensis</name>
    <dbReference type="NCBI Taxonomy" id="92952"/>
    <lineage>
        <taxon>Eukaryota</taxon>
        <taxon>Fungi</taxon>
        <taxon>Dikarya</taxon>
        <taxon>Basidiomycota</taxon>
        <taxon>Agaricomycotina</taxon>
        <taxon>Tremellomycetes</taxon>
        <taxon>Filobasidiales</taxon>
        <taxon>Filobasidiaceae</taxon>
        <taxon>Naganishia</taxon>
    </lineage>
</organism>
<name>A0ACC2W4X2_9TREE</name>
<reference evidence="1" key="1">
    <citation type="submission" date="2023-04" db="EMBL/GenBank/DDBJ databases">
        <title>Draft Genome sequencing of Naganishia species isolated from polar environments using Oxford Nanopore Technology.</title>
        <authorList>
            <person name="Leo P."/>
            <person name="Venkateswaran K."/>
        </authorList>
    </citation>
    <scope>NUCLEOTIDE SEQUENCE</scope>
    <source>
        <strain evidence="1">MNA-CCFEE 5262</strain>
    </source>
</reference>